<feature type="region of interest" description="Disordered" evidence="2">
    <location>
        <begin position="180"/>
        <end position="211"/>
    </location>
</feature>
<dbReference type="InterPro" id="IPR002563">
    <property type="entry name" value="Flavin_Rdtase-like_dom"/>
</dbReference>
<evidence type="ECO:0000256" key="1">
    <source>
        <dbReference type="ARBA" id="ARBA00023002"/>
    </source>
</evidence>
<evidence type="ECO:0000313" key="5">
    <source>
        <dbReference type="Proteomes" id="UP001054811"/>
    </source>
</evidence>
<dbReference type="SMART" id="SM00903">
    <property type="entry name" value="Flavin_Reduct"/>
    <property type="match status" value="1"/>
</dbReference>
<dbReference type="PANTHER" id="PTHR30466">
    <property type="entry name" value="FLAVIN REDUCTASE"/>
    <property type="match status" value="1"/>
</dbReference>
<dbReference type="EMBL" id="CP091139">
    <property type="protein sequence ID" value="UUT35502.1"/>
    <property type="molecule type" value="Genomic_DNA"/>
</dbReference>
<dbReference type="InterPro" id="IPR050268">
    <property type="entry name" value="NADH-dep_flavin_reductase"/>
</dbReference>
<accession>A0ABY5NK02</accession>
<dbReference type="InterPro" id="IPR012349">
    <property type="entry name" value="Split_barrel_FMN-bd"/>
</dbReference>
<dbReference type="Gene3D" id="2.30.110.10">
    <property type="entry name" value="Electron Transport, Fmn-binding Protein, Chain A"/>
    <property type="match status" value="1"/>
</dbReference>
<organism evidence="4 5">
    <name type="scientific">Microbacterium elymi</name>
    <dbReference type="NCBI Taxonomy" id="2909587"/>
    <lineage>
        <taxon>Bacteria</taxon>
        <taxon>Bacillati</taxon>
        <taxon>Actinomycetota</taxon>
        <taxon>Actinomycetes</taxon>
        <taxon>Micrococcales</taxon>
        <taxon>Microbacteriaceae</taxon>
        <taxon>Microbacterium</taxon>
    </lineage>
</organism>
<reference evidence="4" key="1">
    <citation type="submission" date="2022-01" db="EMBL/GenBank/DDBJ databases">
        <title>Microbacterium eymi and Microbacterium rhizovicinus sp. nov., isolated from the rhizospheric soil of Elymus tsukushiensis, a plant native to the Dokdo Islands, Republic of Korea.</title>
        <authorList>
            <person name="Hwang Y.J."/>
        </authorList>
    </citation>
    <scope>NUCLEOTIDE SEQUENCE</scope>
    <source>
        <strain evidence="4">KUDC0405</strain>
    </source>
</reference>
<evidence type="ECO:0000313" key="4">
    <source>
        <dbReference type="EMBL" id="UUT35502.1"/>
    </source>
</evidence>
<gene>
    <name evidence="4" type="ORF">L2X98_19230</name>
</gene>
<dbReference type="SUPFAM" id="SSF50475">
    <property type="entry name" value="FMN-binding split barrel"/>
    <property type="match status" value="1"/>
</dbReference>
<evidence type="ECO:0000256" key="2">
    <source>
        <dbReference type="SAM" id="MobiDB-lite"/>
    </source>
</evidence>
<dbReference type="PANTHER" id="PTHR30466:SF1">
    <property type="entry name" value="FMN REDUCTASE (NADH) RUTF"/>
    <property type="match status" value="1"/>
</dbReference>
<keyword evidence="1" id="KW-0560">Oxidoreductase</keyword>
<sequence>MSAAPAGGARGERILAAPPTAHDQDAYKAASTLVAKGVAVVTAVQGRWDHAATVTDLLSVSYDPPTMLVSLYELSRIADAIVSSGRFGVSLLRDDQRRVADWLGEPGTPLVGLLDHVPHVRREPGAPILIADALACFDLQVTAVHRAATHLLVVGEVRAMTQATVWGCDRSCAGSRRISADGSRASRVVARPRPRSDDARPAPVRRPVRPR</sequence>
<dbReference type="RefSeq" id="WP_259612108.1">
    <property type="nucleotide sequence ID" value="NZ_CP091139.2"/>
</dbReference>
<dbReference type="Pfam" id="PF01613">
    <property type="entry name" value="Flavin_Reduct"/>
    <property type="match status" value="1"/>
</dbReference>
<protein>
    <submittedName>
        <fullName evidence="4">Flavin reductase family protein</fullName>
    </submittedName>
</protein>
<proteinExistence type="predicted"/>
<keyword evidence="5" id="KW-1185">Reference proteome</keyword>
<dbReference type="Proteomes" id="UP001054811">
    <property type="component" value="Chromosome"/>
</dbReference>
<feature type="domain" description="Flavin reductase like" evidence="3">
    <location>
        <begin position="31"/>
        <end position="171"/>
    </location>
</feature>
<evidence type="ECO:0000259" key="3">
    <source>
        <dbReference type="SMART" id="SM00903"/>
    </source>
</evidence>
<name>A0ABY5NK02_9MICO</name>